<feature type="region of interest" description="Disordered" evidence="1">
    <location>
        <begin position="373"/>
        <end position="398"/>
    </location>
</feature>
<accession>A0A7D7LT91</accession>
<dbReference type="EMBL" id="CP059491">
    <property type="protein sequence ID" value="QMT02720.1"/>
    <property type="molecule type" value="Genomic_DNA"/>
</dbReference>
<dbReference type="InterPro" id="IPR012337">
    <property type="entry name" value="RNaseH-like_sf"/>
</dbReference>
<dbReference type="Pfam" id="PF13565">
    <property type="entry name" value="HTH_32"/>
    <property type="match status" value="1"/>
</dbReference>
<dbReference type="PANTHER" id="PTHR35004:SF6">
    <property type="entry name" value="TRANSPOSASE"/>
    <property type="match status" value="1"/>
</dbReference>
<evidence type="ECO:0000256" key="1">
    <source>
        <dbReference type="SAM" id="MobiDB-lite"/>
    </source>
</evidence>
<dbReference type="SUPFAM" id="SSF46689">
    <property type="entry name" value="Homeodomain-like"/>
    <property type="match status" value="1"/>
</dbReference>
<evidence type="ECO:0000259" key="2">
    <source>
        <dbReference type="PROSITE" id="PS50994"/>
    </source>
</evidence>
<dbReference type="Proteomes" id="UP000515663">
    <property type="component" value="Chromosome"/>
</dbReference>
<dbReference type="GO" id="GO:0003676">
    <property type="term" value="F:nucleic acid binding"/>
    <property type="evidence" value="ECO:0007669"/>
    <property type="project" value="InterPro"/>
</dbReference>
<protein>
    <submittedName>
        <fullName evidence="3">IS481 family transposase</fullName>
    </submittedName>
</protein>
<keyword evidence="4" id="KW-1185">Reference proteome</keyword>
<dbReference type="SUPFAM" id="SSF53098">
    <property type="entry name" value="Ribonuclease H-like"/>
    <property type="match status" value="1"/>
</dbReference>
<reference evidence="4" key="1">
    <citation type="submission" date="2020-07" db="EMBL/GenBank/DDBJ databases">
        <title>novel species isolated from the respiratory tract of Marmot.</title>
        <authorList>
            <person name="Zhang G."/>
        </authorList>
    </citation>
    <scope>NUCLEOTIDE SEQUENCE [LARGE SCALE GENOMIC DNA]</scope>
    <source>
        <strain evidence="4">686</strain>
    </source>
</reference>
<sequence length="398" mass="44699">MAQKVTAMDVRAATALAGGIENVAEFCREQNISRQTFYKWRRRFVTDGLAGLEPRSRRPHTEPGRVGGDVEALVIATRTRLQSAGLDHGPQSIVWTLQREGADSVPSRSTVWRILHRHGLIVAEPAKRPKSSMRRFCYERPNELWQSDWTEWHLSDGTSVAIAGTIDDHSRYLCALAPDTGDATTTLVWQVMLAGITECGVPSMSLTDNGFVYTGKHRGFETPLEKNLRALGTRTINSRPYHPQTCGKIERFWQTLKRWLNTQPAPATVGDLNEMLDRFRGYYNHSRPHRALRGATPAEAFHATEHARPVDRPLPAPVFTTRQQVNPKQGKITVGPYFVQVGNRWGGHTLDAICDDNHIVIFSGTTIVREFDADPTRRYQGQRRTPGTHGKRQPLPAA</sequence>
<name>A0A7D7LT91_9ACTN</name>
<evidence type="ECO:0000313" key="4">
    <source>
        <dbReference type="Proteomes" id="UP000515663"/>
    </source>
</evidence>
<dbReference type="NCBIfam" id="NF033577">
    <property type="entry name" value="transpos_IS481"/>
    <property type="match status" value="1"/>
</dbReference>
<dbReference type="GO" id="GO:0015074">
    <property type="term" value="P:DNA integration"/>
    <property type="evidence" value="ECO:0007669"/>
    <property type="project" value="InterPro"/>
</dbReference>
<dbReference type="KEGG" id="gji:H1R19_06165"/>
<proteinExistence type="predicted"/>
<organism evidence="3 4">
    <name type="scientific">Gordonia jinghuaiqii</name>
    <dbReference type="NCBI Taxonomy" id="2758710"/>
    <lineage>
        <taxon>Bacteria</taxon>
        <taxon>Bacillati</taxon>
        <taxon>Actinomycetota</taxon>
        <taxon>Actinomycetes</taxon>
        <taxon>Mycobacteriales</taxon>
        <taxon>Gordoniaceae</taxon>
        <taxon>Gordonia</taxon>
    </lineage>
</organism>
<feature type="domain" description="Integrase catalytic" evidence="2">
    <location>
        <begin position="137"/>
        <end position="305"/>
    </location>
</feature>
<dbReference type="PROSITE" id="PS50994">
    <property type="entry name" value="INTEGRASE"/>
    <property type="match status" value="1"/>
</dbReference>
<dbReference type="Gene3D" id="3.30.420.10">
    <property type="entry name" value="Ribonuclease H-like superfamily/Ribonuclease H"/>
    <property type="match status" value="1"/>
</dbReference>
<gene>
    <name evidence="3" type="ORF">H1R19_06165</name>
</gene>
<dbReference type="PANTHER" id="PTHR35004">
    <property type="entry name" value="TRANSPOSASE RV3428C-RELATED"/>
    <property type="match status" value="1"/>
</dbReference>
<dbReference type="InterPro" id="IPR047656">
    <property type="entry name" value="IS481-like_transpos"/>
</dbReference>
<evidence type="ECO:0000313" key="3">
    <source>
        <dbReference type="EMBL" id="QMT02720.1"/>
    </source>
</evidence>
<dbReference type="InterPro" id="IPR001584">
    <property type="entry name" value="Integrase_cat-core"/>
</dbReference>
<dbReference type="AlphaFoldDB" id="A0A7D7LT91"/>
<dbReference type="InterPro" id="IPR036397">
    <property type="entry name" value="RNaseH_sf"/>
</dbReference>
<dbReference type="InterPro" id="IPR009057">
    <property type="entry name" value="Homeodomain-like_sf"/>
</dbReference>
<dbReference type="Pfam" id="PF13683">
    <property type="entry name" value="rve_3"/>
    <property type="match status" value="1"/>
</dbReference>